<dbReference type="InterPro" id="IPR011990">
    <property type="entry name" value="TPR-like_helical_dom_sf"/>
</dbReference>
<sequence>MNIWVALMNLENNFGMDKSLGGACDQKEIYLLLVDIYERSDKELAQQTYQTMLKKFSQSSKFWTKMGLFHIKHGNVQASRDLFQRSLCSLPKRKHKNSSCTFVQ</sequence>
<dbReference type="GO" id="GO:0003723">
    <property type="term" value="F:RNA binding"/>
    <property type="evidence" value="ECO:0007669"/>
    <property type="project" value="TreeGrafter"/>
</dbReference>
<comment type="caution">
    <text evidence="1">The sequence shown here is derived from an EMBL/GenBank/DDBJ whole genome shotgun (WGS) entry which is preliminary data.</text>
</comment>
<dbReference type="EMBL" id="CAJVPY010007700">
    <property type="protein sequence ID" value="CAG8684377.1"/>
    <property type="molecule type" value="Genomic_DNA"/>
</dbReference>
<reference evidence="1" key="1">
    <citation type="submission" date="2021-06" db="EMBL/GenBank/DDBJ databases">
        <authorList>
            <person name="Kallberg Y."/>
            <person name="Tangrot J."/>
            <person name="Rosling A."/>
        </authorList>
    </citation>
    <scope>NUCLEOTIDE SEQUENCE</scope>
    <source>
        <strain evidence="1">MA453B</strain>
    </source>
</reference>
<dbReference type="PANTHER" id="PTHR23270">
    <property type="entry name" value="PROGRAMMED CELL DEATH PROTEIN 11 PRE-RRNA PROCESSING PROTEIN RRP5"/>
    <property type="match status" value="1"/>
</dbReference>
<dbReference type="GO" id="GO:0006364">
    <property type="term" value="P:rRNA processing"/>
    <property type="evidence" value="ECO:0007669"/>
    <property type="project" value="InterPro"/>
</dbReference>
<dbReference type="Proteomes" id="UP000789405">
    <property type="component" value="Unassembled WGS sequence"/>
</dbReference>
<name>A0A9N9EM21_9GLOM</name>
<keyword evidence="2" id="KW-1185">Reference proteome</keyword>
<evidence type="ECO:0000313" key="1">
    <source>
        <dbReference type="EMBL" id="CAG8684377.1"/>
    </source>
</evidence>
<dbReference type="SUPFAM" id="SSF48452">
    <property type="entry name" value="TPR-like"/>
    <property type="match status" value="1"/>
</dbReference>
<protein>
    <submittedName>
        <fullName evidence="1">24090_t:CDS:1</fullName>
    </submittedName>
</protein>
<proteinExistence type="predicted"/>
<dbReference type="PANTHER" id="PTHR23270:SF10">
    <property type="entry name" value="PROTEIN RRP5 HOMOLOG"/>
    <property type="match status" value="1"/>
</dbReference>
<dbReference type="InterPro" id="IPR045209">
    <property type="entry name" value="Rrp5"/>
</dbReference>
<dbReference type="AlphaFoldDB" id="A0A9N9EM21"/>
<gene>
    <name evidence="1" type="ORF">DERYTH_LOCUS12004</name>
</gene>
<accession>A0A9N9EM21</accession>
<dbReference type="Gene3D" id="1.25.40.10">
    <property type="entry name" value="Tetratricopeptide repeat domain"/>
    <property type="match status" value="1"/>
</dbReference>
<dbReference type="GO" id="GO:0032040">
    <property type="term" value="C:small-subunit processome"/>
    <property type="evidence" value="ECO:0007669"/>
    <property type="project" value="TreeGrafter"/>
</dbReference>
<evidence type="ECO:0000313" key="2">
    <source>
        <dbReference type="Proteomes" id="UP000789405"/>
    </source>
</evidence>
<organism evidence="1 2">
    <name type="scientific">Dentiscutata erythropus</name>
    <dbReference type="NCBI Taxonomy" id="1348616"/>
    <lineage>
        <taxon>Eukaryota</taxon>
        <taxon>Fungi</taxon>
        <taxon>Fungi incertae sedis</taxon>
        <taxon>Mucoromycota</taxon>
        <taxon>Glomeromycotina</taxon>
        <taxon>Glomeromycetes</taxon>
        <taxon>Diversisporales</taxon>
        <taxon>Gigasporaceae</taxon>
        <taxon>Dentiscutata</taxon>
    </lineage>
</organism>
<dbReference type="OrthoDB" id="412781at2759"/>